<organism evidence="2 3">
    <name type="scientific">Monoglobus pectinilyticus</name>
    <dbReference type="NCBI Taxonomy" id="1981510"/>
    <lineage>
        <taxon>Bacteria</taxon>
        <taxon>Bacillati</taxon>
        <taxon>Bacillota</taxon>
        <taxon>Clostridia</taxon>
        <taxon>Monoglobales</taxon>
        <taxon>Monoglobaceae</taxon>
        <taxon>Monoglobus</taxon>
    </lineage>
</organism>
<keyword evidence="3" id="KW-1185">Reference proteome</keyword>
<evidence type="ECO:0000313" key="2">
    <source>
        <dbReference type="EMBL" id="AUO19945.1"/>
    </source>
</evidence>
<name>A0A2K9P3V9_9FIRM</name>
<dbReference type="Pfam" id="PF09693">
    <property type="entry name" value="Phage_XkdX"/>
    <property type="match status" value="1"/>
</dbReference>
<dbReference type="AlphaFoldDB" id="A0A2K9P3V9"/>
<evidence type="ECO:0000313" key="3">
    <source>
        <dbReference type="Proteomes" id="UP000235589"/>
    </source>
</evidence>
<dbReference type="InterPro" id="IPR010022">
    <property type="entry name" value="XkdX"/>
</dbReference>
<dbReference type="OrthoDB" id="2938297at2"/>
<sequence length="42" mass="5011">MYEKIKNRYEKGYVTNSQLMRYISLGVLTEKQAEKIKALENE</sequence>
<proteinExistence type="predicted"/>
<dbReference type="KEGG" id="mpec:B9O19_00459"/>
<accession>A0A2K9P3V9</accession>
<dbReference type="EMBL" id="CP020991">
    <property type="protein sequence ID" value="AUO19945.1"/>
    <property type="molecule type" value="Genomic_DNA"/>
</dbReference>
<protein>
    <submittedName>
        <fullName evidence="2">Phage uncharacterized protein, XkdX family</fullName>
    </submittedName>
</protein>
<dbReference type="Proteomes" id="UP000235589">
    <property type="component" value="Chromosome"/>
</dbReference>
<dbReference type="RefSeq" id="WP_102364929.1">
    <property type="nucleotide sequence ID" value="NZ_CP020991.1"/>
</dbReference>
<dbReference type="GeneID" id="98063172"/>
<dbReference type="KEGG" id="mpec:B9O19_01791"/>
<evidence type="ECO:0000313" key="1">
    <source>
        <dbReference type="EMBL" id="AUO18642.1"/>
    </source>
</evidence>
<reference evidence="2 3" key="1">
    <citation type="submission" date="2017-04" db="EMBL/GenBank/DDBJ databases">
        <title>Monoglobus pectinilyticus 14 draft genome.</title>
        <authorList>
            <person name="Kim C."/>
            <person name="Rosendale D.I."/>
            <person name="Kelly W.J."/>
            <person name="Tannock G.W."/>
            <person name="Patchett M.L."/>
            <person name="Jordens J.Z."/>
        </authorList>
    </citation>
    <scope>NUCLEOTIDE SEQUENCE [LARGE SCALE GENOMIC DNA]</scope>
    <source>
        <strain evidence="2 3">14</strain>
    </source>
</reference>
<dbReference type="EMBL" id="CP020991">
    <property type="protein sequence ID" value="AUO18642.1"/>
    <property type="molecule type" value="Genomic_DNA"/>
</dbReference>
<gene>
    <name evidence="1" type="ORF">B9O19_00459</name>
    <name evidence="2" type="ORF">B9O19_01791</name>
</gene>
<dbReference type="NCBIfam" id="TIGR01669">
    <property type="entry name" value="phage_XkdX"/>
    <property type="match status" value="1"/>
</dbReference>